<dbReference type="EMBL" id="BART01018143">
    <property type="protein sequence ID" value="GAG86471.1"/>
    <property type="molecule type" value="Genomic_DNA"/>
</dbReference>
<protein>
    <recommendedName>
        <fullName evidence="2">N-acetyltransferase domain-containing protein</fullName>
    </recommendedName>
</protein>
<dbReference type="Gene3D" id="3.40.630.30">
    <property type="match status" value="1"/>
</dbReference>
<organism evidence="1">
    <name type="scientific">marine sediment metagenome</name>
    <dbReference type="NCBI Taxonomy" id="412755"/>
    <lineage>
        <taxon>unclassified sequences</taxon>
        <taxon>metagenomes</taxon>
        <taxon>ecological metagenomes</taxon>
    </lineage>
</organism>
<name>X1CQF9_9ZZZZ</name>
<gene>
    <name evidence="1" type="ORF">S01H4_34307</name>
</gene>
<dbReference type="SUPFAM" id="SSF55729">
    <property type="entry name" value="Acyl-CoA N-acyltransferases (Nat)"/>
    <property type="match status" value="1"/>
</dbReference>
<evidence type="ECO:0008006" key="2">
    <source>
        <dbReference type="Google" id="ProtNLM"/>
    </source>
</evidence>
<feature type="non-terminal residue" evidence="1">
    <location>
        <position position="297"/>
    </location>
</feature>
<comment type="caution">
    <text evidence="1">The sequence shown here is derived from an EMBL/GenBank/DDBJ whole genome shotgun (WGS) entry which is preliminary data.</text>
</comment>
<proteinExistence type="predicted"/>
<dbReference type="InterPro" id="IPR016181">
    <property type="entry name" value="Acyl_CoA_acyltransferase"/>
</dbReference>
<dbReference type="AlphaFoldDB" id="X1CQF9"/>
<evidence type="ECO:0000313" key="1">
    <source>
        <dbReference type="EMBL" id="GAG86471.1"/>
    </source>
</evidence>
<accession>X1CQF9</accession>
<reference evidence="1" key="1">
    <citation type="journal article" date="2014" name="Front. Microbiol.">
        <title>High frequency of phylogenetically diverse reductive dehalogenase-homologous genes in deep subseafloor sedimentary metagenomes.</title>
        <authorList>
            <person name="Kawai M."/>
            <person name="Futagami T."/>
            <person name="Toyoda A."/>
            <person name="Takaki Y."/>
            <person name="Nishi S."/>
            <person name="Hori S."/>
            <person name="Arai W."/>
            <person name="Tsubouchi T."/>
            <person name="Morono Y."/>
            <person name="Uchiyama I."/>
            <person name="Ito T."/>
            <person name="Fujiyama A."/>
            <person name="Inagaki F."/>
            <person name="Takami H."/>
        </authorList>
    </citation>
    <scope>NUCLEOTIDE SEQUENCE</scope>
    <source>
        <strain evidence="1">Expedition CK06-06</strain>
    </source>
</reference>
<sequence length="297" mass="34889">MSKIVDYKEIDLERGHDFAHPVRNEKVIPSLKFATEEDAEEITKIFKEVYDGTYPYKKMESVSEVLSMIRDPNYYWIIFKLKTDITIGCIGAHLEFEGKRANLFGFAFRKEYQHKVNMNTASIAYMVAPVNKLRDQILIWYGEARSSFSSIQYLTNSVGLRPIAFLPNKDIFFHHPESEFLFVMYNKNALLKYRDSKKPELISPAIFCYFYAFKKYNLELPTIKNYANIESELNNSEIANKRAQLLRRVERDEFGNELISFSIKGTDSHLQFQYYKNIKIAEKTIFKVSTTEELQLF</sequence>